<name>A0ABZ2EZC4_9FIRM</name>
<dbReference type="Proteomes" id="UP001348492">
    <property type="component" value="Chromosome"/>
</dbReference>
<evidence type="ECO:0000313" key="2">
    <source>
        <dbReference type="EMBL" id="WWD85047.1"/>
    </source>
</evidence>
<keyword evidence="1" id="KW-0472">Membrane</keyword>
<proteinExistence type="predicted"/>
<evidence type="ECO:0000256" key="1">
    <source>
        <dbReference type="SAM" id="Phobius"/>
    </source>
</evidence>
<accession>A0ABZ2EZC4</accession>
<feature type="transmembrane region" description="Helical" evidence="1">
    <location>
        <begin position="6"/>
        <end position="26"/>
    </location>
</feature>
<evidence type="ECO:0008006" key="4">
    <source>
        <dbReference type="Google" id="ProtNLM"/>
    </source>
</evidence>
<keyword evidence="1" id="KW-1133">Transmembrane helix</keyword>
<evidence type="ECO:0000313" key="3">
    <source>
        <dbReference type="Proteomes" id="UP001348492"/>
    </source>
</evidence>
<dbReference type="EMBL" id="CP117523">
    <property type="protein sequence ID" value="WWD85047.1"/>
    <property type="molecule type" value="Genomic_DNA"/>
</dbReference>
<keyword evidence="1" id="KW-0812">Transmembrane</keyword>
<gene>
    <name evidence="2" type="ORF">TEGL_34940</name>
</gene>
<keyword evidence="3" id="KW-1185">Reference proteome</keyword>
<dbReference type="RefSeq" id="WP_018591693.1">
    <property type="nucleotide sequence ID" value="NZ_CP117523.1"/>
</dbReference>
<organism evidence="2 3">
    <name type="scientific">Terrisporobacter glycolicus ATCC 14880 = DSM 1288</name>
    <dbReference type="NCBI Taxonomy" id="1121315"/>
    <lineage>
        <taxon>Bacteria</taxon>
        <taxon>Bacillati</taxon>
        <taxon>Bacillota</taxon>
        <taxon>Clostridia</taxon>
        <taxon>Peptostreptococcales</taxon>
        <taxon>Peptostreptococcaceae</taxon>
        <taxon>Terrisporobacter</taxon>
    </lineage>
</organism>
<dbReference type="PROSITE" id="PS51257">
    <property type="entry name" value="PROKAR_LIPOPROTEIN"/>
    <property type="match status" value="1"/>
</dbReference>
<reference evidence="2 3" key="1">
    <citation type="journal article" date="2023" name="PLoS ONE">
        <title>Genome-based metabolic and phylogenomic analysis of three Terrisporobacter species.</title>
        <authorList>
            <person name="Boer T."/>
            <person name="Bengelsdorf F.R."/>
            <person name="Bomeke M."/>
            <person name="Daniel R."/>
            <person name="Poehlein A."/>
        </authorList>
    </citation>
    <scope>NUCLEOTIDE SEQUENCE [LARGE SCALE GENOMIC DNA]</scope>
    <source>
        <strain evidence="2 3">DSM 1288</strain>
    </source>
</reference>
<sequence>MKNIGLLLSSITAFFIILGCLFYNSLLIDMNKIKDYVTESNVILQEVMENQGKVDNKKGEYISRLMKIKKGMENSHTSFLFDKYKVIKTSAIELLIDVISEYNEEDKEECLKLVFKANNESQDELNTLMNKNFIEVTYLCLKTYISI</sequence>
<protein>
    <recommendedName>
        <fullName evidence="4">Lipoprotein</fullName>
    </recommendedName>
</protein>